<name>U4LUT7_PYROM</name>
<keyword evidence="2" id="KW-1185">Reference proteome</keyword>
<accession>U4LUT7</accession>
<sequence length="47" mass="5882">MHRARYRYRSCNLCTTAGSQVPRLQPTRIRRRLNLWTLDFWIQYRKV</sequence>
<gene>
    <name evidence="1" type="ORF">PCON_02260</name>
</gene>
<proteinExistence type="predicted"/>
<dbReference type="AlphaFoldDB" id="U4LUT7"/>
<protein>
    <submittedName>
        <fullName evidence="1">Uncharacterized protein</fullName>
    </submittedName>
</protein>
<reference evidence="1 2" key="1">
    <citation type="journal article" date="2013" name="PLoS Genet.">
        <title>The genome and development-dependent transcriptomes of Pyronema confluens: a window into fungal evolution.</title>
        <authorList>
            <person name="Traeger S."/>
            <person name="Altegoer F."/>
            <person name="Freitag M."/>
            <person name="Gabaldon T."/>
            <person name="Kempken F."/>
            <person name="Kumar A."/>
            <person name="Marcet-Houben M."/>
            <person name="Poggeler S."/>
            <person name="Stajich J.E."/>
            <person name="Nowrousian M."/>
        </authorList>
    </citation>
    <scope>NUCLEOTIDE SEQUENCE [LARGE SCALE GENOMIC DNA]</scope>
    <source>
        <strain evidence="2">CBS 100304</strain>
        <tissue evidence="1">Vegetative mycelium</tissue>
    </source>
</reference>
<evidence type="ECO:0000313" key="2">
    <source>
        <dbReference type="Proteomes" id="UP000018144"/>
    </source>
</evidence>
<organism evidence="1 2">
    <name type="scientific">Pyronema omphalodes (strain CBS 100304)</name>
    <name type="common">Pyronema confluens</name>
    <dbReference type="NCBI Taxonomy" id="1076935"/>
    <lineage>
        <taxon>Eukaryota</taxon>
        <taxon>Fungi</taxon>
        <taxon>Dikarya</taxon>
        <taxon>Ascomycota</taxon>
        <taxon>Pezizomycotina</taxon>
        <taxon>Pezizomycetes</taxon>
        <taxon>Pezizales</taxon>
        <taxon>Pyronemataceae</taxon>
        <taxon>Pyronema</taxon>
    </lineage>
</organism>
<dbReference type="Proteomes" id="UP000018144">
    <property type="component" value="Unassembled WGS sequence"/>
</dbReference>
<evidence type="ECO:0000313" key="1">
    <source>
        <dbReference type="EMBL" id="CCX33997.1"/>
    </source>
</evidence>
<dbReference type="EMBL" id="HF936260">
    <property type="protein sequence ID" value="CCX33997.1"/>
    <property type="molecule type" value="Genomic_DNA"/>
</dbReference>